<proteinExistence type="predicted"/>
<evidence type="ECO:0000313" key="2">
    <source>
        <dbReference type="WBParaSite" id="sdigi.contig1299.g10319.t1"/>
    </source>
</evidence>
<protein>
    <submittedName>
        <fullName evidence="2">Uncharacterized protein</fullName>
    </submittedName>
</protein>
<accession>A0A915PF86</accession>
<evidence type="ECO:0000313" key="1">
    <source>
        <dbReference type="Proteomes" id="UP000887581"/>
    </source>
</evidence>
<dbReference type="AlphaFoldDB" id="A0A915PF86"/>
<dbReference type="Proteomes" id="UP000887581">
    <property type="component" value="Unplaced"/>
</dbReference>
<name>A0A915PF86_9BILA</name>
<sequence length="140" mass="16380">MYFQFPPFLEKLPVKAKDEFCAMYEKEMEMSKNQLHDKLQKFAAKYGVERAANKLIKDGLEFEKKRYEVLTERLRKVEGDESVKKIIVGVLKLQQKMDMPLGEMQEAMDKLTSGVVRSTEEEIVRLWNMICPDDIHGTCK</sequence>
<dbReference type="WBParaSite" id="sdigi.contig1299.g10319.t1">
    <property type="protein sequence ID" value="sdigi.contig1299.g10319.t1"/>
    <property type="gene ID" value="sdigi.contig1299.g10319"/>
</dbReference>
<reference evidence="2" key="1">
    <citation type="submission" date="2022-11" db="UniProtKB">
        <authorList>
            <consortium name="WormBaseParasite"/>
        </authorList>
    </citation>
    <scope>IDENTIFICATION</scope>
</reference>
<keyword evidence="1" id="KW-1185">Reference proteome</keyword>
<organism evidence="1 2">
    <name type="scientific">Setaria digitata</name>
    <dbReference type="NCBI Taxonomy" id="48799"/>
    <lineage>
        <taxon>Eukaryota</taxon>
        <taxon>Metazoa</taxon>
        <taxon>Ecdysozoa</taxon>
        <taxon>Nematoda</taxon>
        <taxon>Chromadorea</taxon>
        <taxon>Rhabditida</taxon>
        <taxon>Spirurina</taxon>
        <taxon>Spiruromorpha</taxon>
        <taxon>Filarioidea</taxon>
        <taxon>Setariidae</taxon>
        <taxon>Setaria</taxon>
    </lineage>
</organism>